<keyword evidence="2" id="KW-1185">Reference proteome</keyword>
<reference evidence="1 2" key="1">
    <citation type="submission" date="2021-04" db="EMBL/GenBank/DDBJ databases">
        <title>Paenibacillus sp. DLE-14 whole genome sequence.</title>
        <authorList>
            <person name="Ham Y.J."/>
        </authorList>
    </citation>
    <scope>NUCLEOTIDE SEQUENCE [LARGE SCALE GENOMIC DNA]</scope>
    <source>
        <strain evidence="1 2">DLE-14</strain>
    </source>
</reference>
<evidence type="ECO:0000313" key="2">
    <source>
        <dbReference type="Proteomes" id="UP000673394"/>
    </source>
</evidence>
<dbReference type="EMBL" id="JAGKSP010000012">
    <property type="protein sequence ID" value="MBP3965636.1"/>
    <property type="molecule type" value="Genomic_DNA"/>
</dbReference>
<name>A0ABS5CIK2_9BACL</name>
<sequence>METYSLAELSIIYNNVITKLIYRSAHLVVVTDAGYKLWYIEIDGMTQTALLHMFHESEDIGISLSGITVGGKPFQAGGYFHPNAQHHAAAIRGDGELNGF</sequence>
<comment type="caution">
    <text evidence="1">The sequence shown here is derived from an EMBL/GenBank/DDBJ whole genome shotgun (WGS) entry which is preliminary data.</text>
</comment>
<organism evidence="1 2">
    <name type="scientific">Paenibacillus lignilyticus</name>
    <dbReference type="NCBI Taxonomy" id="1172615"/>
    <lineage>
        <taxon>Bacteria</taxon>
        <taxon>Bacillati</taxon>
        <taxon>Bacillota</taxon>
        <taxon>Bacilli</taxon>
        <taxon>Bacillales</taxon>
        <taxon>Paenibacillaceae</taxon>
        <taxon>Paenibacillus</taxon>
    </lineage>
</organism>
<evidence type="ECO:0000313" key="1">
    <source>
        <dbReference type="EMBL" id="MBP3965636.1"/>
    </source>
</evidence>
<accession>A0ABS5CIK2</accession>
<gene>
    <name evidence="1" type="ORF">I8J30_23245</name>
</gene>
<dbReference type="Proteomes" id="UP000673394">
    <property type="component" value="Unassembled WGS sequence"/>
</dbReference>
<protein>
    <submittedName>
        <fullName evidence="1">Uncharacterized protein</fullName>
    </submittedName>
</protein>
<dbReference type="RefSeq" id="WP_210662221.1">
    <property type="nucleotide sequence ID" value="NZ_JAGKSP010000012.1"/>
</dbReference>
<proteinExistence type="predicted"/>